<evidence type="ECO:0000313" key="2">
    <source>
        <dbReference type="Proteomes" id="UP000608420"/>
    </source>
</evidence>
<gene>
    <name evidence="1" type="ORF">GCM10010913_31270</name>
</gene>
<comment type="caution">
    <text evidence="1">The sequence shown here is derived from an EMBL/GenBank/DDBJ whole genome shotgun (WGS) entry which is preliminary data.</text>
</comment>
<dbReference type="RefSeq" id="WP_120461116.1">
    <property type="nucleotide sequence ID" value="NZ_BMIW01000024.1"/>
</dbReference>
<proteinExistence type="predicted"/>
<evidence type="ECO:0008006" key="3">
    <source>
        <dbReference type="Google" id="ProtNLM"/>
    </source>
</evidence>
<dbReference type="Proteomes" id="UP000608420">
    <property type="component" value="Unassembled WGS sequence"/>
</dbReference>
<organism evidence="1 2">
    <name type="scientific">Paenibacillus aceti</name>
    <dbReference type="NCBI Taxonomy" id="1820010"/>
    <lineage>
        <taxon>Bacteria</taxon>
        <taxon>Bacillati</taxon>
        <taxon>Bacillota</taxon>
        <taxon>Bacilli</taxon>
        <taxon>Bacillales</taxon>
        <taxon>Paenibacillaceae</taxon>
        <taxon>Paenibacillus</taxon>
    </lineage>
</organism>
<keyword evidence="2" id="KW-1185">Reference proteome</keyword>
<dbReference type="EMBL" id="BMIW01000024">
    <property type="protein sequence ID" value="GGG07208.1"/>
    <property type="molecule type" value="Genomic_DNA"/>
</dbReference>
<sequence length="170" mass="20286">MNIIRNFRDESVGLDLDTLTEIKLFKSMSRTTIHYYRGFYINCQNNLVGVIATGRGPAFFLNLDIYFLRERPFRFTLESDHQSNTIHFMWGGQQKMNITYSRELYFHRGIWFDDEKHDFFIWLIRAVDNRKFYEFYTLNRDEPLACSLSGRGRKSMINMEHPSRNAAGLE</sequence>
<name>A0ABQ1VZD9_9BACL</name>
<protein>
    <recommendedName>
        <fullName evidence="3">YokE-like PH domain-containing protein</fullName>
    </recommendedName>
</protein>
<reference evidence="2" key="1">
    <citation type="journal article" date="2019" name="Int. J. Syst. Evol. Microbiol.">
        <title>The Global Catalogue of Microorganisms (GCM) 10K type strain sequencing project: providing services to taxonomists for standard genome sequencing and annotation.</title>
        <authorList>
            <consortium name="The Broad Institute Genomics Platform"/>
            <consortium name="The Broad Institute Genome Sequencing Center for Infectious Disease"/>
            <person name="Wu L."/>
            <person name="Ma J."/>
        </authorList>
    </citation>
    <scope>NUCLEOTIDE SEQUENCE [LARGE SCALE GENOMIC DNA]</scope>
    <source>
        <strain evidence="2">CGMCC 1.15420</strain>
    </source>
</reference>
<evidence type="ECO:0000313" key="1">
    <source>
        <dbReference type="EMBL" id="GGG07208.1"/>
    </source>
</evidence>
<accession>A0ABQ1VZD9</accession>